<reference evidence="10 11" key="1">
    <citation type="submission" date="2019-07" db="EMBL/GenBank/DDBJ databases">
        <title>De Novo Assembly of kiwifruit Actinidia rufa.</title>
        <authorList>
            <person name="Sugita-Konishi S."/>
            <person name="Sato K."/>
            <person name="Mori E."/>
            <person name="Abe Y."/>
            <person name="Kisaki G."/>
            <person name="Hamano K."/>
            <person name="Suezawa K."/>
            <person name="Otani M."/>
            <person name="Fukuda T."/>
            <person name="Manabe T."/>
            <person name="Gomi K."/>
            <person name="Tabuchi M."/>
            <person name="Akimitsu K."/>
            <person name="Kataoka I."/>
        </authorList>
    </citation>
    <scope>NUCLEOTIDE SEQUENCE [LARGE SCALE GENOMIC DNA]</scope>
    <source>
        <strain evidence="11">cv. Fuchu</strain>
    </source>
</reference>
<dbReference type="GO" id="GO:0005789">
    <property type="term" value="C:endoplasmic reticulum membrane"/>
    <property type="evidence" value="ECO:0007669"/>
    <property type="project" value="UniProtKB-SubCell"/>
</dbReference>
<evidence type="ECO:0000256" key="4">
    <source>
        <dbReference type="ARBA" id="ARBA00022692"/>
    </source>
</evidence>
<proteinExistence type="inferred from homology"/>
<comment type="similarity">
    <text evidence="2">Belongs to the EMC10 family.</text>
</comment>
<keyword evidence="8" id="KW-0472">Membrane</keyword>
<evidence type="ECO:0000256" key="9">
    <source>
        <dbReference type="SAM" id="MobiDB-lite"/>
    </source>
</evidence>
<keyword evidence="5" id="KW-0732">Signal</keyword>
<evidence type="ECO:0000313" key="11">
    <source>
        <dbReference type="Proteomes" id="UP000585474"/>
    </source>
</evidence>
<evidence type="ECO:0000256" key="7">
    <source>
        <dbReference type="ARBA" id="ARBA00022989"/>
    </source>
</evidence>
<sequence>MDNQDPETTMELDPETMARDRVDEEKSRGWICEIFMGTPAFAEEILGGENVDGEAVPPPERSFWAKYWMYLIPLGLIVMNAMTQAMNMPEEQASGQPGSQTQQTGAAVQRGQTASARRG</sequence>
<evidence type="ECO:0000256" key="8">
    <source>
        <dbReference type="ARBA" id="ARBA00023136"/>
    </source>
</evidence>
<dbReference type="Proteomes" id="UP000585474">
    <property type="component" value="Unassembled WGS sequence"/>
</dbReference>
<feature type="compositionally biased region" description="Acidic residues" evidence="9">
    <location>
        <begin position="1"/>
        <end position="14"/>
    </location>
</feature>
<gene>
    <name evidence="10" type="ORF">Acr_24g0007430</name>
</gene>
<dbReference type="PANTHER" id="PTHR21397">
    <property type="entry name" value="CHROMATIN COMPLEXES SUBUNIT BAP18-RELATED"/>
    <property type="match status" value="1"/>
</dbReference>
<evidence type="ECO:0000256" key="2">
    <source>
        <dbReference type="ARBA" id="ARBA00007695"/>
    </source>
</evidence>
<feature type="region of interest" description="Disordered" evidence="9">
    <location>
        <begin position="88"/>
        <end position="119"/>
    </location>
</feature>
<comment type="caution">
    <text evidence="10">The sequence shown here is derived from an EMBL/GenBank/DDBJ whole genome shotgun (WGS) entry which is preliminary data.</text>
</comment>
<dbReference type="Pfam" id="PF21203">
    <property type="entry name" value="ECM10"/>
    <property type="match status" value="1"/>
</dbReference>
<keyword evidence="4" id="KW-0812">Transmembrane</keyword>
<feature type="region of interest" description="Disordered" evidence="9">
    <location>
        <begin position="1"/>
        <end position="25"/>
    </location>
</feature>
<dbReference type="PANTHER" id="PTHR21397:SF4">
    <property type="entry name" value="ER MEMBRANE PROTEIN COMPLEX SUBUNIT 10"/>
    <property type="match status" value="1"/>
</dbReference>
<evidence type="ECO:0000256" key="6">
    <source>
        <dbReference type="ARBA" id="ARBA00022824"/>
    </source>
</evidence>
<keyword evidence="11" id="KW-1185">Reference proteome</keyword>
<feature type="compositionally biased region" description="Low complexity" evidence="9">
    <location>
        <begin position="92"/>
        <end position="107"/>
    </location>
</feature>
<accession>A0A7J0GUT7</accession>
<dbReference type="AlphaFoldDB" id="A0A7J0GUT7"/>
<name>A0A7J0GUT7_9ERIC</name>
<evidence type="ECO:0000256" key="5">
    <source>
        <dbReference type="ARBA" id="ARBA00022729"/>
    </source>
</evidence>
<comment type="subcellular location">
    <subcellularLocation>
        <location evidence="1">Endoplasmic reticulum membrane</location>
        <topology evidence="1">Single-pass type I membrane protein</topology>
    </subcellularLocation>
</comment>
<protein>
    <recommendedName>
        <fullName evidence="3">ER membrane protein complex subunit 10</fullName>
    </recommendedName>
</protein>
<keyword evidence="7" id="KW-1133">Transmembrane helix</keyword>
<dbReference type="OrthoDB" id="1715715at2759"/>
<evidence type="ECO:0000256" key="3">
    <source>
        <dbReference type="ARBA" id="ARBA00020105"/>
    </source>
</evidence>
<organism evidence="10 11">
    <name type="scientific">Actinidia rufa</name>
    <dbReference type="NCBI Taxonomy" id="165716"/>
    <lineage>
        <taxon>Eukaryota</taxon>
        <taxon>Viridiplantae</taxon>
        <taxon>Streptophyta</taxon>
        <taxon>Embryophyta</taxon>
        <taxon>Tracheophyta</taxon>
        <taxon>Spermatophyta</taxon>
        <taxon>Magnoliopsida</taxon>
        <taxon>eudicotyledons</taxon>
        <taxon>Gunneridae</taxon>
        <taxon>Pentapetalae</taxon>
        <taxon>asterids</taxon>
        <taxon>Ericales</taxon>
        <taxon>Actinidiaceae</taxon>
        <taxon>Actinidia</taxon>
    </lineage>
</organism>
<evidence type="ECO:0000313" key="10">
    <source>
        <dbReference type="EMBL" id="GFZ14553.1"/>
    </source>
</evidence>
<feature type="compositionally biased region" description="Polar residues" evidence="9">
    <location>
        <begin position="110"/>
        <end position="119"/>
    </location>
</feature>
<dbReference type="EMBL" id="BJWL01000024">
    <property type="protein sequence ID" value="GFZ14553.1"/>
    <property type="molecule type" value="Genomic_DNA"/>
</dbReference>
<feature type="compositionally biased region" description="Basic and acidic residues" evidence="9">
    <location>
        <begin position="16"/>
        <end position="25"/>
    </location>
</feature>
<evidence type="ECO:0000256" key="1">
    <source>
        <dbReference type="ARBA" id="ARBA00004115"/>
    </source>
</evidence>
<keyword evidence="6" id="KW-0256">Endoplasmic reticulum</keyword>